<dbReference type="Proteomes" id="UP000069697">
    <property type="component" value="Unassembled WGS sequence"/>
</dbReference>
<comment type="caution">
    <text evidence="1">The sequence shown here is derived from an EMBL/GenBank/DDBJ whole genome shotgun (WGS) entry which is preliminary data.</text>
</comment>
<name>A0A117I1N3_PAEAM</name>
<dbReference type="AlphaFoldDB" id="A0A117I1N3"/>
<sequence>MRKIILFLIVIVLVCSACTMFNAFEGYMRKAKDSMKEGKYEETLEYIQNALIEEPNSKDAAALKTMATEALLRENNKAETKRFNEVIEPIYERLVAITEGINEDASNLSVSEAKSLLPELEQIKKELSGMSKEWSQSDVYSNTFQYLNGASEDLKLCLTAIIEDVSEPIELNGDHSRSNIVTQTFKSNDSKIRARLSFYDYTSKMESFYAGIPTK</sequence>
<evidence type="ECO:0000313" key="2">
    <source>
        <dbReference type="Proteomes" id="UP000069697"/>
    </source>
</evidence>
<gene>
    <name evidence="1" type="ORF">PAHA3_2487</name>
</gene>
<protein>
    <submittedName>
        <fullName evidence="1">Uncharacterized protein</fullName>
    </submittedName>
</protein>
<accession>A0A117I1N3</accession>
<reference evidence="1 2" key="1">
    <citation type="journal article" date="2016" name="Genome Announc.">
        <title>Draft Genome Sequence of Paenibacillus amylolyticus Heshi-A3, Isolated from Fermented Rice Bran in a Japanese Fermented Seafood Dish.</title>
        <authorList>
            <person name="Akuzawa S."/>
            <person name="Nagaoka J."/>
            <person name="Kanekatsu M."/>
            <person name="Kubota E."/>
            <person name="Ohtake R."/>
            <person name="Suzuki T."/>
            <person name="Kanesaki Y."/>
        </authorList>
    </citation>
    <scope>NUCLEOTIDE SEQUENCE [LARGE SCALE GENOMIC DNA]</scope>
    <source>
        <strain evidence="1 2">Heshi-A3</strain>
    </source>
</reference>
<organism evidence="1 2">
    <name type="scientific">Paenibacillus amylolyticus</name>
    <dbReference type="NCBI Taxonomy" id="1451"/>
    <lineage>
        <taxon>Bacteria</taxon>
        <taxon>Bacillati</taxon>
        <taxon>Bacillota</taxon>
        <taxon>Bacilli</taxon>
        <taxon>Bacillales</taxon>
        <taxon>Paenibacillaceae</taxon>
        <taxon>Paenibacillus</taxon>
    </lineage>
</organism>
<reference evidence="2" key="2">
    <citation type="submission" date="2016-01" db="EMBL/GenBank/DDBJ databases">
        <title>Draft Genome Sequence of Paenibacillus amylolyticus Heshi-A3 that Was Isolated from Fermented Rice Bran with Aging Salted Mackerel, Which Was Named Heshiko as Traditional Fermented Seafood in Japan.</title>
        <authorList>
            <person name="Akuzawa S."/>
            <person name="Nakagawa J."/>
            <person name="Kanekatsu T."/>
            <person name="Kubota E."/>
            <person name="Ohtake R."/>
            <person name="Suzuki T."/>
            <person name="Kanesaki Y."/>
        </authorList>
    </citation>
    <scope>NUCLEOTIDE SEQUENCE [LARGE SCALE GENOMIC DNA]</scope>
    <source>
        <strain evidence="2">Heshi-A3</strain>
    </source>
</reference>
<evidence type="ECO:0000313" key="1">
    <source>
        <dbReference type="EMBL" id="GAS82413.1"/>
    </source>
</evidence>
<proteinExistence type="predicted"/>
<dbReference type="EMBL" id="BCNV01000001">
    <property type="protein sequence ID" value="GAS82413.1"/>
    <property type="molecule type" value="Genomic_DNA"/>
</dbReference>